<evidence type="ECO:0000256" key="3">
    <source>
        <dbReference type="ARBA" id="ARBA00022741"/>
    </source>
</evidence>
<dbReference type="EMBL" id="JABFOF010000008">
    <property type="protein sequence ID" value="KAG2384126.1"/>
    <property type="molecule type" value="Genomic_DNA"/>
</dbReference>
<evidence type="ECO:0000256" key="5">
    <source>
        <dbReference type="ARBA" id="ARBA00022840"/>
    </source>
</evidence>
<dbReference type="PANTHER" id="PTHR12755:SF3">
    <property type="entry name" value="POLYNUCLEOTIDE 5'-HYDROXYL-KINASE NOL9"/>
    <property type="match status" value="1"/>
</dbReference>
<sequence>MDFSSSQDIHSGTMKYTKVAYLDTDVGQPEFTPPSFLSLTIVHKVTPVELDDILCLGSVFNPVFGYSMIKQEYGISVKGENPCNIKLPLIVNTSGWVKGVGYDVLVDMLKYISPTHVVKISTSSENKNLPAGEFWVLFQKDGRPLRDLRIMAYFRQCFSSDSNISTMKKLAHVLASHCPYEVPIARIKMRHLHCEVPSSEIFFSLNAPIVVLAVDFEGPENLLFWPWDREGH</sequence>
<evidence type="ECO:0000256" key="4">
    <source>
        <dbReference type="ARBA" id="ARBA00022777"/>
    </source>
</evidence>
<organism evidence="7 8">
    <name type="scientific">Phaseolus angularis</name>
    <name type="common">Azuki bean</name>
    <name type="synonym">Vigna angularis</name>
    <dbReference type="NCBI Taxonomy" id="3914"/>
    <lineage>
        <taxon>Eukaryota</taxon>
        <taxon>Viridiplantae</taxon>
        <taxon>Streptophyta</taxon>
        <taxon>Embryophyta</taxon>
        <taxon>Tracheophyta</taxon>
        <taxon>Spermatophyta</taxon>
        <taxon>Magnoliopsida</taxon>
        <taxon>eudicotyledons</taxon>
        <taxon>Gunneridae</taxon>
        <taxon>Pentapetalae</taxon>
        <taxon>rosids</taxon>
        <taxon>fabids</taxon>
        <taxon>Fabales</taxon>
        <taxon>Fabaceae</taxon>
        <taxon>Papilionoideae</taxon>
        <taxon>50 kb inversion clade</taxon>
        <taxon>NPAAA clade</taxon>
        <taxon>indigoferoid/millettioid clade</taxon>
        <taxon>Phaseoleae</taxon>
        <taxon>Vigna</taxon>
    </lineage>
</organism>
<name>A0A8T0JU38_PHAAN</name>
<comment type="caution">
    <text evidence="7">The sequence shown here is derived from an EMBL/GenBank/DDBJ whole genome shotgun (WGS) entry which is preliminary data.</text>
</comment>
<keyword evidence="3" id="KW-0547">Nucleotide-binding</keyword>
<accession>A0A8T0JU38</accession>
<dbReference type="GO" id="GO:0005634">
    <property type="term" value="C:nucleus"/>
    <property type="evidence" value="ECO:0007669"/>
    <property type="project" value="TreeGrafter"/>
</dbReference>
<keyword evidence="2" id="KW-0808">Transferase</keyword>
<evidence type="ECO:0000256" key="1">
    <source>
        <dbReference type="ARBA" id="ARBA00011003"/>
    </source>
</evidence>
<evidence type="ECO:0000256" key="2">
    <source>
        <dbReference type="ARBA" id="ARBA00022679"/>
    </source>
</evidence>
<dbReference type="InterPro" id="IPR045116">
    <property type="entry name" value="Clp1/Grc3"/>
</dbReference>
<reference evidence="7 8" key="1">
    <citation type="submission" date="2020-05" db="EMBL/GenBank/DDBJ databases">
        <title>Vigna angularis (adzuki bean) Var. LongXiaoDou No. 4 denovo assembly.</title>
        <authorList>
            <person name="Xiang H."/>
        </authorList>
    </citation>
    <scope>NUCLEOTIDE SEQUENCE [LARGE SCALE GENOMIC DNA]</scope>
    <source>
        <tissue evidence="7">Leaf</tissue>
    </source>
</reference>
<dbReference type="Pfam" id="PF16575">
    <property type="entry name" value="CLP1_P"/>
    <property type="match status" value="1"/>
</dbReference>
<dbReference type="Proteomes" id="UP000743370">
    <property type="component" value="Unassembled WGS sequence"/>
</dbReference>
<dbReference type="GO" id="GO:0000448">
    <property type="term" value="P:cleavage in ITS2 between 5.8S rRNA and LSU-rRNA of tricistronic rRNA transcript (SSU-rRNA, 5.8S rRNA, LSU-rRNA)"/>
    <property type="evidence" value="ECO:0007669"/>
    <property type="project" value="TreeGrafter"/>
</dbReference>
<keyword evidence="4" id="KW-0418">Kinase</keyword>
<evidence type="ECO:0000259" key="6">
    <source>
        <dbReference type="Pfam" id="PF16575"/>
    </source>
</evidence>
<dbReference type="GO" id="GO:0005524">
    <property type="term" value="F:ATP binding"/>
    <property type="evidence" value="ECO:0007669"/>
    <property type="project" value="UniProtKB-KW"/>
</dbReference>
<dbReference type="InterPro" id="IPR027417">
    <property type="entry name" value="P-loop_NTPase"/>
</dbReference>
<dbReference type="InterPro" id="IPR032319">
    <property type="entry name" value="CLP1_P"/>
</dbReference>
<dbReference type="GO" id="GO:0051731">
    <property type="term" value="F:polynucleotide 5'-hydroxyl-kinase activity"/>
    <property type="evidence" value="ECO:0007669"/>
    <property type="project" value="InterPro"/>
</dbReference>
<dbReference type="PANTHER" id="PTHR12755">
    <property type="entry name" value="CLEAVAGE/POLYADENYLATION FACTOR IA SUBUNIT CLP1P"/>
    <property type="match status" value="1"/>
</dbReference>
<dbReference type="AlphaFoldDB" id="A0A8T0JU38"/>
<evidence type="ECO:0000313" key="8">
    <source>
        <dbReference type="Proteomes" id="UP000743370"/>
    </source>
</evidence>
<proteinExistence type="inferred from homology"/>
<feature type="domain" description="Clp1 P-loop" evidence="6">
    <location>
        <begin position="15"/>
        <end position="129"/>
    </location>
</feature>
<dbReference type="Gene3D" id="3.40.50.300">
    <property type="entry name" value="P-loop containing nucleotide triphosphate hydrolases"/>
    <property type="match status" value="1"/>
</dbReference>
<gene>
    <name evidence="7" type="ORF">HKW66_Vig0151110</name>
</gene>
<evidence type="ECO:0000313" key="7">
    <source>
        <dbReference type="EMBL" id="KAG2384126.1"/>
    </source>
</evidence>
<keyword evidence="5" id="KW-0067">ATP-binding</keyword>
<protein>
    <submittedName>
        <fullName evidence="7">Polynucleotide 5'-hydroxyl-kinase</fullName>
    </submittedName>
</protein>
<comment type="similarity">
    <text evidence="1">Belongs to the Clp1 family. NOL9/GRC3 subfamily.</text>
</comment>